<evidence type="ECO:0000256" key="1">
    <source>
        <dbReference type="ARBA" id="ARBA00022857"/>
    </source>
</evidence>
<proteinExistence type="predicted"/>
<evidence type="ECO:0000313" key="4">
    <source>
        <dbReference type="Proteomes" id="UP000501726"/>
    </source>
</evidence>
<dbReference type="PANTHER" id="PTHR43639:SF6">
    <property type="entry name" value="DIHYDROMONAPTERIN REDUCTASE"/>
    <property type="match status" value="1"/>
</dbReference>
<dbReference type="PRINTS" id="PR00081">
    <property type="entry name" value="GDHRDH"/>
</dbReference>
<dbReference type="Pfam" id="PF13561">
    <property type="entry name" value="adh_short_C2"/>
    <property type="match status" value="1"/>
</dbReference>
<dbReference type="NCBIfam" id="NF005066">
    <property type="entry name" value="PRK06483.1"/>
    <property type="match status" value="1"/>
</dbReference>
<dbReference type="GO" id="GO:0016491">
    <property type="term" value="F:oxidoreductase activity"/>
    <property type="evidence" value="ECO:0007669"/>
    <property type="project" value="UniProtKB-KW"/>
</dbReference>
<accession>A0A6F8PS70</accession>
<dbReference type="RefSeq" id="WP_173269969.1">
    <property type="nucleotide sequence ID" value="NZ_AP021889.1"/>
</dbReference>
<dbReference type="Gene3D" id="3.40.50.720">
    <property type="entry name" value="NAD(P)-binding Rossmann-like Domain"/>
    <property type="match status" value="1"/>
</dbReference>
<keyword evidence="1" id="KW-0521">NADP</keyword>
<dbReference type="KEGG" id="tse:THMIRHAS_03460"/>
<dbReference type="EMBL" id="AP021889">
    <property type="protein sequence ID" value="BBP44973.1"/>
    <property type="molecule type" value="Genomic_DNA"/>
</dbReference>
<dbReference type="AlphaFoldDB" id="A0A6F8PS70"/>
<dbReference type="InterPro" id="IPR002347">
    <property type="entry name" value="SDR_fam"/>
</dbReference>
<dbReference type="Proteomes" id="UP000501726">
    <property type="component" value="Chromosome"/>
</dbReference>
<evidence type="ECO:0000256" key="2">
    <source>
        <dbReference type="ARBA" id="ARBA00023002"/>
    </source>
</evidence>
<protein>
    <submittedName>
        <fullName evidence="3">Short-chain dehydrogenase</fullName>
    </submittedName>
</protein>
<organism evidence="3 4">
    <name type="scientific">Thiosulfatimonas sediminis</name>
    <dbReference type="NCBI Taxonomy" id="2675054"/>
    <lineage>
        <taxon>Bacteria</taxon>
        <taxon>Pseudomonadati</taxon>
        <taxon>Pseudomonadota</taxon>
        <taxon>Gammaproteobacteria</taxon>
        <taxon>Thiotrichales</taxon>
        <taxon>Piscirickettsiaceae</taxon>
        <taxon>Thiosulfatimonas</taxon>
    </lineage>
</organism>
<evidence type="ECO:0000313" key="3">
    <source>
        <dbReference type="EMBL" id="BBP44973.1"/>
    </source>
</evidence>
<sequence>MAQFQQAVLITGAGQRVGLHLAQAFLAQGKYPVLITYRKPRAEINDLVAKGAKAYQVDFNDATQLQQFIDQVQQDVVSLRALIHNASIWVTDAQIAADPTLYDALFAVHVKAPYQLTMGLQSLLFKCEGGSDVIGFSDASAQLNRSDYIAYLSSKAALQNQLRQFAAKLAPHCKVNDIAPGLLMFHAEDTAAMRAKRLARQLLPFEPGPEVIWQSVQFLMNNAYVTGVSLPVDGGVGIK</sequence>
<gene>
    <name evidence="3" type="primary">folM</name>
    <name evidence="3" type="ORF">THMIRHAS_03460</name>
</gene>
<keyword evidence="2" id="KW-0560">Oxidoreductase</keyword>
<dbReference type="SUPFAM" id="SSF51735">
    <property type="entry name" value="NAD(P)-binding Rossmann-fold domains"/>
    <property type="match status" value="1"/>
</dbReference>
<dbReference type="PANTHER" id="PTHR43639">
    <property type="entry name" value="OXIDOREDUCTASE, SHORT-CHAIN DEHYDROGENASE/REDUCTASE FAMILY (AFU_ORTHOLOGUE AFUA_5G02870)"/>
    <property type="match status" value="1"/>
</dbReference>
<name>A0A6F8PS70_9GAMM</name>
<dbReference type="InterPro" id="IPR036291">
    <property type="entry name" value="NAD(P)-bd_dom_sf"/>
</dbReference>
<keyword evidence="4" id="KW-1185">Reference proteome</keyword>
<reference evidence="4" key="1">
    <citation type="submission" date="2019-11" db="EMBL/GenBank/DDBJ databases">
        <title>Isolation and characterization of two novel species in the genus Thiomicrorhabdus.</title>
        <authorList>
            <person name="Mochizuki J."/>
            <person name="Kojima H."/>
            <person name="Fukui M."/>
        </authorList>
    </citation>
    <scope>NUCLEOTIDE SEQUENCE [LARGE SCALE GENOMIC DNA]</scope>
    <source>
        <strain evidence="4">aks77</strain>
    </source>
</reference>